<accession>A0A7W9FMG2</accession>
<dbReference type="PANTHER" id="PTHR41523:SF7">
    <property type="entry name" value="HISTIDINE KINASE"/>
    <property type="match status" value="1"/>
</dbReference>
<dbReference type="AlphaFoldDB" id="A0A7W9FMG2"/>
<dbReference type="SMART" id="SM00911">
    <property type="entry name" value="HWE_HK"/>
    <property type="match status" value="1"/>
</dbReference>
<feature type="transmembrane region" description="Helical" evidence="10">
    <location>
        <begin position="66"/>
        <end position="89"/>
    </location>
</feature>
<keyword evidence="13" id="KW-1185">Reference proteome</keyword>
<evidence type="ECO:0000256" key="10">
    <source>
        <dbReference type="SAM" id="Phobius"/>
    </source>
</evidence>
<dbReference type="GO" id="GO:0004673">
    <property type="term" value="F:protein histidine kinase activity"/>
    <property type="evidence" value="ECO:0007669"/>
    <property type="project" value="UniProtKB-EC"/>
</dbReference>
<name>A0A7W9FMG2_9HYPH</name>
<proteinExistence type="predicted"/>
<protein>
    <recommendedName>
        <fullName evidence="2">histidine kinase</fullName>
        <ecNumber evidence="2">2.7.13.3</ecNumber>
    </recommendedName>
</protein>
<keyword evidence="7" id="KW-0418">Kinase</keyword>
<evidence type="ECO:0000256" key="9">
    <source>
        <dbReference type="SAM" id="Coils"/>
    </source>
</evidence>
<reference evidence="12 13" key="1">
    <citation type="submission" date="2020-08" db="EMBL/GenBank/DDBJ databases">
        <title>Genomic Encyclopedia of Type Strains, Phase IV (KMG-IV): sequencing the most valuable type-strain genomes for metagenomic binning, comparative biology and taxonomic classification.</title>
        <authorList>
            <person name="Goeker M."/>
        </authorList>
    </citation>
    <scope>NUCLEOTIDE SEQUENCE [LARGE SCALE GENOMIC DNA]</scope>
    <source>
        <strain evidence="12 13">DSM 16268</strain>
    </source>
</reference>
<dbReference type="PANTHER" id="PTHR41523">
    <property type="entry name" value="TWO-COMPONENT SYSTEM SENSOR PROTEIN"/>
    <property type="match status" value="1"/>
</dbReference>
<evidence type="ECO:0000259" key="11">
    <source>
        <dbReference type="PROSITE" id="PS50113"/>
    </source>
</evidence>
<dbReference type="GO" id="GO:0005524">
    <property type="term" value="F:ATP binding"/>
    <property type="evidence" value="ECO:0007669"/>
    <property type="project" value="UniProtKB-KW"/>
</dbReference>
<evidence type="ECO:0000313" key="13">
    <source>
        <dbReference type="Proteomes" id="UP000523821"/>
    </source>
</evidence>
<evidence type="ECO:0000256" key="1">
    <source>
        <dbReference type="ARBA" id="ARBA00000085"/>
    </source>
</evidence>
<dbReference type="Gene3D" id="3.30.565.10">
    <property type="entry name" value="Histidine kinase-like ATPase, C-terminal domain"/>
    <property type="match status" value="1"/>
</dbReference>
<sequence length="614" mass="67255">MGGLIEAVLGEGAFLPHGVCLLWSPALLTLHALSDALIAGAYFVIPLAILRFLTLRHDFAPSYRRVAYLFLAFIFLCGLTHLISLVTYWQPLYIIEGGVKALTAAVSVVTAILVWPILPKLLTLPSPQALEESNAHLKREIQAHVETLRQLNDSRADLERRVAQRTRELIETNQRFEAALASSDVAVFSQDRDLVFTWSYDPHGLWPAREVVGRTDGDTLPSLVSQEVVRAKRTVVEGGRGAAINIEVAAEDGASQYLRLSMDPLRDDAGEIAGLTSAVVDLTERHDYETRLSALTSSLAEANARFDLALRGSSISVFTQDERLRYTWVYNTPLAPDPSAIAGRTDAELMGEDRAAALIAAKRAVIEAAAPRTLDFELEIEGRPRSFEMRLEPIVALDGRVTGLAGVAVDITERRSHERHLRLVMRELTHRSKNLLAVIQAMARQTAARSDDPKTFVERFSARLRAMAASHDLLVAQEWHGAYLPDLVKAQLAQAVDPGSEQLVTEGPPVSLRPDAAQNIGLALHELTTNAAKYGALSVADGRIAIRWRLEGDRFVLRWEERGGPPVEPASRRGFGVTLLERTVGQALDGTVSVSFEDSGLVCEIVIPASHLLA</sequence>
<dbReference type="EMBL" id="JACHOO010000004">
    <property type="protein sequence ID" value="MBB5753296.1"/>
    <property type="molecule type" value="Genomic_DNA"/>
</dbReference>
<feature type="domain" description="PAC" evidence="11">
    <location>
        <begin position="242"/>
        <end position="294"/>
    </location>
</feature>
<dbReference type="Pfam" id="PF08448">
    <property type="entry name" value="PAS_4"/>
    <property type="match status" value="2"/>
</dbReference>
<evidence type="ECO:0000256" key="8">
    <source>
        <dbReference type="ARBA" id="ARBA00022840"/>
    </source>
</evidence>
<evidence type="ECO:0000256" key="5">
    <source>
        <dbReference type="ARBA" id="ARBA00022737"/>
    </source>
</evidence>
<dbReference type="Gene3D" id="3.30.450.20">
    <property type="entry name" value="PAS domain"/>
    <property type="match status" value="2"/>
</dbReference>
<dbReference type="Proteomes" id="UP000523821">
    <property type="component" value="Unassembled WGS sequence"/>
</dbReference>
<dbReference type="InterPro" id="IPR036890">
    <property type="entry name" value="HATPase_C_sf"/>
</dbReference>
<keyword evidence="9" id="KW-0175">Coiled coil</keyword>
<dbReference type="SUPFAM" id="SSF55785">
    <property type="entry name" value="PYP-like sensor domain (PAS domain)"/>
    <property type="match status" value="2"/>
</dbReference>
<evidence type="ECO:0000256" key="4">
    <source>
        <dbReference type="ARBA" id="ARBA00022679"/>
    </source>
</evidence>
<dbReference type="InterPro" id="IPR013656">
    <property type="entry name" value="PAS_4"/>
</dbReference>
<gene>
    <name evidence="12" type="ORF">GGQ63_002362</name>
</gene>
<dbReference type="InterPro" id="IPR000700">
    <property type="entry name" value="PAS-assoc_C"/>
</dbReference>
<evidence type="ECO:0000256" key="7">
    <source>
        <dbReference type="ARBA" id="ARBA00022777"/>
    </source>
</evidence>
<keyword evidence="5" id="KW-0677">Repeat</keyword>
<comment type="catalytic activity">
    <reaction evidence="1">
        <text>ATP + protein L-histidine = ADP + protein N-phospho-L-histidine.</text>
        <dbReference type="EC" id="2.7.13.3"/>
    </reaction>
</comment>
<keyword evidence="8" id="KW-0067">ATP-binding</keyword>
<organism evidence="12 13">
    <name type="scientific">Prosthecomicrobium pneumaticum</name>
    <dbReference type="NCBI Taxonomy" id="81895"/>
    <lineage>
        <taxon>Bacteria</taxon>
        <taxon>Pseudomonadati</taxon>
        <taxon>Pseudomonadota</taxon>
        <taxon>Alphaproteobacteria</taxon>
        <taxon>Hyphomicrobiales</taxon>
        <taxon>Kaistiaceae</taxon>
        <taxon>Prosthecomicrobium</taxon>
    </lineage>
</organism>
<keyword evidence="10" id="KW-1133">Transmembrane helix</keyword>
<feature type="coiled-coil region" evidence="9">
    <location>
        <begin position="134"/>
        <end position="175"/>
    </location>
</feature>
<keyword evidence="4" id="KW-0808">Transferase</keyword>
<dbReference type="EC" id="2.7.13.3" evidence="2"/>
<dbReference type="InterPro" id="IPR035965">
    <property type="entry name" value="PAS-like_dom_sf"/>
</dbReference>
<keyword evidence="6" id="KW-0547">Nucleotide-binding</keyword>
<evidence type="ECO:0000313" key="12">
    <source>
        <dbReference type="EMBL" id="MBB5753296.1"/>
    </source>
</evidence>
<keyword evidence="10" id="KW-0812">Transmembrane</keyword>
<dbReference type="Pfam" id="PF07536">
    <property type="entry name" value="HWE_HK"/>
    <property type="match status" value="1"/>
</dbReference>
<dbReference type="Pfam" id="PF25487">
    <property type="entry name" value="ETR1_N"/>
    <property type="match status" value="1"/>
</dbReference>
<dbReference type="RefSeq" id="WP_183855968.1">
    <property type="nucleotide sequence ID" value="NZ_JACHOO010000004.1"/>
</dbReference>
<dbReference type="PROSITE" id="PS50113">
    <property type="entry name" value="PAC"/>
    <property type="match status" value="2"/>
</dbReference>
<feature type="transmembrane region" description="Helical" evidence="10">
    <location>
        <begin position="36"/>
        <end position="54"/>
    </location>
</feature>
<evidence type="ECO:0000256" key="2">
    <source>
        <dbReference type="ARBA" id="ARBA00012438"/>
    </source>
</evidence>
<evidence type="ECO:0000256" key="6">
    <source>
        <dbReference type="ARBA" id="ARBA00022741"/>
    </source>
</evidence>
<comment type="caution">
    <text evidence="12">The sequence shown here is derived from an EMBL/GenBank/DDBJ whole genome shotgun (WGS) entry which is preliminary data.</text>
</comment>
<keyword evidence="3" id="KW-0597">Phosphoprotein</keyword>
<feature type="domain" description="PAC" evidence="11">
    <location>
        <begin position="367"/>
        <end position="423"/>
    </location>
</feature>
<dbReference type="InterPro" id="IPR058544">
    <property type="entry name" value="ETR1_N"/>
</dbReference>
<dbReference type="SUPFAM" id="SSF55874">
    <property type="entry name" value="ATPase domain of HSP90 chaperone/DNA topoisomerase II/histidine kinase"/>
    <property type="match status" value="1"/>
</dbReference>
<evidence type="ECO:0000256" key="3">
    <source>
        <dbReference type="ARBA" id="ARBA00022553"/>
    </source>
</evidence>
<keyword evidence="10" id="KW-0472">Membrane</keyword>
<dbReference type="InterPro" id="IPR011102">
    <property type="entry name" value="Sig_transdc_His_kinase_HWE"/>
</dbReference>